<dbReference type="PANTHER" id="PTHR43080:SF2">
    <property type="entry name" value="CBS DOMAIN-CONTAINING PROTEIN"/>
    <property type="match status" value="1"/>
</dbReference>
<dbReference type="SUPFAM" id="SSF54631">
    <property type="entry name" value="CBS-domain pair"/>
    <property type="match status" value="1"/>
</dbReference>
<accession>I2Q183</accession>
<dbReference type="Pfam" id="PF00571">
    <property type="entry name" value="CBS"/>
    <property type="match status" value="2"/>
</dbReference>
<feature type="domain" description="CBS" evidence="3">
    <location>
        <begin position="83"/>
        <end position="138"/>
    </location>
</feature>
<dbReference type="Gene3D" id="3.10.580.10">
    <property type="entry name" value="CBS-domain"/>
    <property type="match status" value="1"/>
</dbReference>
<evidence type="ECO:0000313" key="4">
    <source>
        <dbReference type="EMBL" id="EIG53539.1"/>
    </source>
</evidence>
<dbReference type="STRING" id="596152.DesU5LDRAFT_1862"/>
<dbReference type="InterPro" id="IPR051257">
    <property type="entry name" value="Diverse_CBS-Domain"/>
</dbReference>
<dbReference type="PROSITE" id="PS51371">
    <property type="entry name" value="CBS"/>
    <property type="match status" value="2"/>
</dbReference>
<sequence length="154" mass="16501">MLTTRDLMTEDLIALRDTDSLLAAKRAMEEARIRHLPIIDAAGAFVGLLTHRDILAASVSRLAEIDVATQEDIYSGIPIAEVMKSDVALASPGLPLRQAAEILLTQKYGCLPVVESGKLVGILTASDFIRLSLDLMDAMEASEADEDECDCSGA</sequence>
<dbReference type="PANTHER" id="PTHR43080">
    <property type="entry name" value="CBS DOMAIN-CONTAINING PROTEIN CBSX3, MITOCHONDRIAL"/>
    <property type="match status" value="1"/>
</dbReference>
<keyword evidence="1 2" id="KW-0129">CBS domain</keyword>
<gene>
    <name evidence="4" type="ORF">DesU5LDRAFT_1862</name>
</gene>
<proteinExistence type="predicted"/>
<evidence type="ECO:0000259" key="3">
    <source>
        <dbReference type="PROSITE" id="PS51371"/>
    </source>
</evidence>
<reference evidence="4" key="1">
    <citation type="submission" date="2011-11" db="EMBL/GenBank/DDBJ databases">
        <title>Improved High-Quality Draft sequence of Desulfovibrio sp. U5L.</title>
        <authorList>
            <consortium name="US DOE Joint Genome Institute"/>
            <person name="Lucas S."/>
            <person name="Han J."/>
            <person name="Lapidus A."/>
            <person name="Cheng J.-F."/>
            <person name="Goodwin L."/>
            <person name="Pitluck S."/>
            <person name="Peters L."/>
            <person name="Ovchinnikova G."/>
            <person name="Held B."/>
            <person name="Detter J.C."/>
            <person name="Han C."/>
            <person name="Tapia R."/>
            <person name="Land M."/>
            <person name="Hauser L."/>
            <person name="Kyrpides N."/>
            <person name="Ivanova N."/>
            <person name="Pagani I."/>
            <person name="Gabster J."/>
            <person name="Walker C."/>
            <person name="Stolyar S."/>
            <person name="Stahl D."/>
            <person name="Arkin A."/>
            <person name="Dehal P."/>
            <person name="Hazen T."/>
            <person name="Woyke T."/>
        </authorList>
    </citation>
    <scope>NUCLEOTIDE SEQUENCE [LARGE SCALE GENOMIC DNA]</scope>
    <source>
        <strain evidence="4">U5L</strain>
    </source>
</reference>
<name>I2Q183_9BACT</name>
<dbReference type="InterPro" id="IPR046342">
    <property type="entry name" value="CBS_dom_sf"/>
</dbReference>
<feature type="domain" description="CBS" evidence="3">
    <location>
        <begin position="8"/>
        <end position="64"/>
    </location>
</feature>
<dbReference type="HOGENOM" id="CLU_040681_9_1_7"/>
<dbReference type="OrthoDB" id="5453522at2"/>
<evidence type="ECO:0000256" key="1">
    <source>
        <dbReference type="ARBA" id="ARBA00023122"/>
    </source>
</evidence>
<evidence type="ECO:0000256" key="2">
    <source>
        <dbReference type="PROSITE-ProRule" id="PRU00703"/>
    </source>
</evidence>
<dbReference type="InterPro" id="IPR000644">
    <property type="entry name" value="CBS_dom"/>
</dbReference>
<dbReference type="AlphaFoldDB" id="I2Q183"/>
<dbReference type="SMART" id="SM00116">
    <property type="entry name" value="CBS"/>
    <property type="match status" value="2"/>
</dbReference>
<protein>
    <submittedName>
        <fullName evidence="4">CBS domain-containing protein</fullName>
    </submittedName>
</protein>
<organism evidence="4">
    <name type="scientific">Desulfovibrio sp. U5L</name>
    <dbReference type="NCBI Taxonomy" id="596152"/>
    <lineage>
        <taxon>Bacteria</taxon>
        <taxon>Pseudomonadati</taxon>
        <taxon>Thermodesulfobacteriota</taxon>
        <taxon>Desulfovibrionia</taxon>
        <taxon>Desulfovibrionales</taxon>
        <taxon>Desulfovibrionaceae</taxon>
        <taxon>Desulfovibrio</taxon>
    </lineage>
</organism>
<dbReference type="EMBL" id="JH600068">
    <property type="protein sequence ID" value="EIG53539.1"/>
    <property type="molecule type" value="Genomic_DNA"/>
</dbReference>
<dbReference type="CDD" id="cd04584">
    <property type="entry name" value="CBS_pair_AcuB_like"/>
    <property type="match status" value="1"/>
</dbReference>
<dbReference type="eggNOG" id="COG0517">
    <property type="taxonomic scope" value="Bacteria"/>
</dbReference>